<comment type="caution">
    <text evidence="2">The sequence shown here is derived from an EMBL/GenBank/DDBJ whole genome shotgun (WGS) entry which is preliminary data.</text>
</comment>
<feature type="transmembrane region" description="Helical" evidence="1">
    <location>
        <begin position="112"/>
        <end position="131"/>
    </location>
</feature>
<evidence type="ECO:0000256" key="1">
    <source>
        <dbReference type="SAM" id="Phobius"/>
    </source>
</evidence>
<feature type="transmembrane region" description="Helical" evidence="1">
    <location>
        <begin position="48"/>
        <end position="73"/>
    </location>
</feature>
<accession>A0A432VWZ7</accession>
<keyword evidence="1" id="KW-1133">Transmembrane helix</keyword>
<evidence type="ECO:0000313" key="3">
    <source>
        <dbReference type="Proteomes" id="UP000288395"/>
    </source>
</evidence>
<evidence type="ECO:0008006" key="4">
    <source>
        <dbReference type="Google" id="ProtNLM"/>
    </source>
</evidence>
<reference evidence="3" key="1">
    <citation type="journal article" date="2018" name="Front. Microbiol.">
        <title>Genome-Based Analysis Reveals the Taxonomy and Diversity of the Family Idiomarinaceae.</title>
        <authorList>
            <person name="Liu Y."/>
            <person name="Lai Q."/>
            <person name="Shao Z."/>
        </authorList>
    </citation>
    <scope>NUCLEOTIDE SEQUENCE [LARGE SCALE GENOMIC DNA]</scope>
    <source>
        <strain evidence="3">GBPy7</strain>
    </source>
</reference>
<organism evidence="2 3">
    <name type="scientific">Aliidiomarina iranensis</name>
    <dbReference type="NCBI Taxonomy" id="1434071"/>
    <lineage>
        <taxon>Bacteria</taxon>
        <taxon>Pseudomonadati</taxon>
        <taxon>Pseudomonadota</taxon>
        <taxon>Gammaproteobacteria</taxon>
        <taxon>Alteromonadales</taxon>
        <taxon>Idiomarinaceae</taxon>
        <taxon>Aliidiomarina</taxon>
    </lineage>
</organism>
<keyword evidence="3" id="KW-1185">Reference proteome</keyword>
<keyword evidence="1" id="KW-0812">Transmembrane</keyword>
<dbReference type="AlphaFoldDB" id="A0A432VWZ7"/>
<sequence length="144" mass="15900">MSREIILKNQFVRRAIFAVSVIVLTSALPWHGIYFFPIRYPSSIFEQGLFSFSISALQLAFIVVPLMAVITAWFENKTAFLWAGIYPVIATAFGVFAVPLLGGLASISGGRFWILLSVNITVMVIVLLLYVKSRTAQITPSAGR</sequence>
<evidence type="ECO:0000313" key="2">
    <source>
        <dbReference type="EMBL" id="RUO20981.1"/>
    </source>
</evidence>
<keyword evidence="1" id="KW-0472">Membrane</keyword>
<feature type="transmembrane region" description="Helical" evidence="1">
    <location>
        <begin position="80"/>
        <end position="100"/>
    </location>
</feature>
<dbReference type="EMBL" id="PIPJ01000004">
    <property type="protein sequence ID" value="RUO20981.1"/>
    <property type="molecule type" value="Genomic_DNA"/>
</dbReference>
<proteinExistence type="predicted"/>
<protein>
    <recommendedName>
        <fullName evidence="4">Major facilitator superfamily (MFS) profile domain-containing protein</fullName>
    </recommendedName>
</protein>
<dbReference type="Proteomes" id="UP000288395">
    <property type="component" value="Unassembled WGS sequence"/>
</dbReference>
<feature type="transmembrane region" description="Helical" evidence="1">
    <location>
        <begin position="12"/>
        <end position="36"/>
    </location>
</feature>
<gene>
    <name evidence="2" type="ORF">CWE08_07720</name>
</gene>
<name>A0A432VWZ7_9GAMM</name>